<dbReference type="PROSITE" id="PS50801">
    <property type="entry name" value="STAS"/>
    <property type="match status" value="1"/>
</dbReference>
<dbReference type="EMBL" id="JAINVZ010000001">
    <property type="protein sequence ID" value="MBY8883465.1"/>
    <property type="molecule type" value="Genomic_DNA"/>
</dbReference>
<feature type="compositionally biased region" description="Polar residues" evidence="3">
    <location>
        <begin position="143"/>
        <end position="155"/>
    </location>
</feature>
<keyword evidence="6" id="KW-1185">Reference proteome</keyword>
<reference evidence="5 6" key="1">
    <citation type="submission" date="2021-08" db="EMBL/GenBank/DDBJ databases">
        <title>Streptomyces sp. PTM05 isolated from lichen.</title>
        <authorList>
            <person name="Somphong A."/>
            <person name="Phongsopitanun W."/>
            <person name="Tanasupawat S."/>
        </authorList>
    </citation>
    <scope>NUCLEOTIDE SEQUENCE [LARGE SCALE GENOMIC DNA]</scope>
    <source>
        <strain evidence="5 6">Ptm05</strain>
    </source>
</reference>
<name>A0ABS7QK06_9ACTN</name>
<dbReference type="NCBIfam" id="TIGR00377">
    <property type="entry name" value="ant_ant_sig"/>
    <property type="match status" value="1"/>
</dbReference>
<evidence type="ECO:0000256" key="1">
    <source>
        <dbReference type="ARBA" id="ARBA00009013"/>
    </source>
</evidence>
<dbReference type="Proteomes" id="UP001198565">
    <property type="component" value="Unassembled WGS sequence"/>
</dbReference>
<proteinExistence type="inferred from homology"/>
<dbReference type="InterPro" id="IPR036513">
    <property type="entry name" value="STAS_dom_sf"/>
</dbReference>
<accession>A0ABS7QK06</accession>
<gene>
    <name evidence="5" type="ORF">K7472_01220</name>
</gene>
<dbReference type="InterPro" id="IPR003658">
    <property type="entry name" value="Anti-sigma_ant"/>
</dbReference>
<dbReference type="SUPFAM" id="SSF52091">
    <property type="entry name" value="SpoIIaa-like"/>
    <property type="match status" value="1"/>
</dbReference>
<dbReference type="PANTHER" id="PTHR33495:SF2">
    <property type="entry name" value="ANTI-SIGMA FACTOR ANTAGONIST TM_1081-RELATED"/>
    <property type="match status" value="1"/>
</dbReference>
<evidence type="ECO:0000259" key="4">
    <source>
        <dbReference type="PROSITE" id="PS50801"/>
    </source>
</evidence>
<evidence type="ECO:0000256" key="3">
    <source>
        <dbReference type="SAM" id="MobiDB-lite"/>
    </source>
</evidence>
<comment type="similarity">
    <text evidence="1 2">Belongs to the anti-sigma-factor antagonist family.</text>
</comment>
<dbReference type="CDD" id="cd07043">
    <property type="entry name" value="STAS_anti-anti-sigma_factors"/>
    <property type="match status" value="1"/>
</dbReference>
<feature type="domain" description="STAS" evidence="4">
    <location>
        <begin position="19"/>
        <end position="118"/>
    </location>
</feature>
<evidence type="ECO:0000313" key="5">
    <source>
        <dbReference type="EMBL" id="MBY8883465.1"/>
    </source>
</evidence>
<protein>
    <recommendedName>
        <fullName evidence="2">Anti-sigma factor antagonist</fullName>
    </recommendedName>
</protein>
<dbReference type="InterPro" id="IPR002645">
    <property type="entry name" value="STAS_dom"/>
</dbReference>
<dbReference type="Pfam" id="PF01740">
    <property type="entry name" value="STAS"/>
    <property type="match status" value="1"/>
</dbReference>
<dbReference type="PANTHER" id="PTHR33495">
    <property type="entry name" value="ANTI-SIGMA FACTOR ANTAGONIST TM_1081-RELATED-RELATED"/>
    <property type="match status" value="1"/>
</dbReference>
<sequence length="155" mass="16787">MPMEIAPLVVEVAVPESWLAVVRIGGELDVDTATKLHHQLANQIAHGRKHLVLDMAEVPFMDSSGLNIVLRVNREVRLVDGSVRIAAPTSAVRRLLELTGVNLNTPVHDTVEEAVQAARTDSENGTPGRLPDQDRRGLGTLPPQDSQTGPRTDGR</sequence>
<evidence type="ECO:0000313" key="6">
    <source>
        <dbReference type="Proteomes" id="UP001198565"/>
    </source>
</evidence>
<feature type="region of interest" description="Disordered" evidence="3">
    <location>
        <begin position="117"/>
        <end position="155"/>
    </location>
</feature>
<comment type="caution">
    <text evidence="5">The sequence shown here is derived from an EMBL/GenBank/DDBJ whole genome shotgun (WGS) entry which is preliminary data.</text>
</comment>
<evidence type="ECO:0000256" key="2">
    <source>
        <dbReference type="RuleBase" id="RU003749"/>
    </source>
</evidence>
<organism evidence="5 6">
    <name type="scientific">Streptantibioticus parmotrematis</name>
    <dbReference type="NCBI Taxonomy" id="2873249"/>
    <lineage>
        <taxon>Bacteria</taxon>
        <taxon>Bacillati</taxon>
        <taxon>Actinomycetota</taxon>
        <taxon>Actinomycetes</taxon>
        <taxon>Kitasatosporales</taxon>
        <taxon>Streptomycetaceae</taxon>
        <taxon>Streptantibioticus</taxon>
    </lineage>
</organism>
<dbReference type="Gene3D" id="3.30.750.24">
    <property type="entry name" value="STAS domain"/>
    <property type="match status" value="1"/>
</dbReference>